<organism evidence="2 3">
    <name type="scientific">Gandjariella thermophila</name>
    <dbReference type="NCBI Taxonomy" id="1931992"/>
    <lineage>
        <taxon>Bacteria</taxon>
        <taxon>Bacillati</taxon>
        <taxon>Actinomycetota</taxon>
        <taxon>Actinomycetes</taxon>
        <taxon>Pseudonocardiales</taxon>
        <taxon>Pseudonocardiaceae</taxon>
        <taxon>Gandjariella</taxon>
    </lineage>
</organism>
<dbReference type="SUPFAM" id="SSF47413">
    <property type="entry name" value="lambda repressor-like DNA-binding domains"/>
    <property type="match status" value="1"/>
</dbReference>
<proteinExistence type="predicted"/>
<dbReference type="SMART" id="SM00530">
    <property type="entry name" value="HTH_XRE"/>
    <property type="match status" value="1"/>
</dbReference>
<dbReference type="Gene3D" id="1.10.260.40">
    <property type="entry name" value="lambda repressor-like DNA-binding domains"/>
    <property type="match status" value="1"/>
</dbReference>
<dbReference type="EMBL" id="BJFL01000065">
    <property type="protein sequence ID" value="GDY33888.1"/>
    <property type="molecule type" value="Genomic_DNA"/>
</dbReference>
<evidence type="ECO:0000313" key="3">
    <source>
        <dbReference type="Proteomes" id="UP000298860"/>
    </source>
</evidence>
<dbReference type="InterPro" id="IPR010982">
    <property type="entry name" value="Lambda_DNA-bd_dom_sf"/>
</dbReference>
<dbReference type="InterPro" id="IPR001387">
    <property type="entry name" value="Cro/C1-type_HTH"/>
</dbReference>
<reference evidence="3" key="1">
    <citation type="submission" date="2019-04" db="EMBL/GenBank/DDBJ databases">
        <title>Draft genome sequence of Pseudonocardiaceae bacterium SL3-2-4.</title>
        <authorList>
            <person name="Ningsih F."/>
            <person name="Yokota A."/>
            <person name="Sakai Y."/>
            <person name="Nanatani K."/>
            <person name="Yabe S."/>
            <person name="Oetari A."/>
            <person name="Sjamsuridzal W."/>
        </authorList>
    </citation>
    <scope>NUCLEOTIDE SEQUENCE [LARGE SCALE GENOMIC DNA]</scope>
    <source>
        <strain evidence="3">SL3-2-4</strain>
    </source>
</reference>
<dbReference type="AlphaFoldDB" id="A0A4D4JGX6"/>
<dbReference type="InterPro" id="IPR043917">
    <property type="entry name" value="DUF5753"/>
</dbReference>
<dbReference type="PROSITE" id="PS50943">
    <property type="entry name" value="HTH_CROC1"/>
    <property type="match status" value="1"/>
</dbReference>
<dbReference type="Pfam" id="PF19054">
    <property type="entry name" value="DUF5753"/>
    <property type="match status" value="1"/>
</dbReference>
<dbReference type="CDD" id="cd00093">
    <property type="entry name" value="HTH_XRE"/>
    <property type="match status" value="1"/>
</dbReference>
<accession>A0A4D4JGX6</accession>
<comment type="caution">
    <text evidence="2">The sequence shown here is derived from an EMBL/GenBank/DDBJ whole genome shotgun (WGS) entry which is preliminary data.</text>
</comment>
<protein>
    <submittedName>
        <fullName evidence="2">Transcriptional regulator</fullName>
    </submittedName>
</protein>
<dbReference type="Proteomes" id="UP000298860">
    <property type="component" value="Unassembled WGS sequence"/>
</dbReference>
<name>A0A4D4JGX6_9PSEU</name>
<dbReference type="Pfam" id="PF13560">
    <property type="entry name" value="HTH_31"/>
    <property type="match status" value="1"/>
</dbReference>
<sequence length="288" mass="31538">MADHRADPSALRFLIGHDLRVARERAGLKQVEAAKVLGCSQAKINYLETGKTQQKPDEVTALLRAYGADVEHVDRMASLAGRADQGTWWAPFGDVLPNWFKTFVGLEGLAASEFSYESLLLPGQLQTADYAAALLVGNLRVPPMDAPQVVRARMARQRLTDDTNPLRFRAVIEEYVLDRIVGGPRVMRAQLEHLLTLMQRDNVELHVMPVDVAVHDGLDGDFLLLDFDEAQSIGYIEYPTGAIYVQDQDQVAAYTLSADRLCTAALSVSGSADAIAARIAALDTSSED</sequence>
<gene>
    <name evidence="2" type="ORF">GTS_55210</name>
</gene>
<dbReference type="GO" id="GO:0003677">
    <property type="term" value="F:DNA binding"/>
    <property type="evidence" value="ECO:0007669"/>
    <property type="project" value="InterPro"/>
</dbReference>
<dbReference type="OrthoDB" id="4285266at2"/>
<feature type="domain" description="HTH cro/C1-type" evidence="1">
    <location>
        <begin position="19"/>
        <end position="73"/>
    </location>
</feature>
<evidence type="ECO:0000259" key="1">
    <source>
        <dbReference type="PROSITE" id="PS50943"/>
    </source>
</evidence>
<dbReference type="RefSeq" id="WP_137816800.1">
    <property type="nucleotide sequence ID" value="NZ_BJFL01000065.1"/>
</dbReference>
<keyword evidence="3" id="KW-1185">Reference proteome</keyword>
<evidence type="ECO:0000313" key="2">
    <source>
        <dbReference type="EMBL" id="GDY33888.1"/>
    </source>
</evidence>